<sequence>MAAMTTEATGASTGATPGATAESAAVAARAEAFVADLQEWLRIPSISADPGHHDDVARSAAWLAERLRAEGWPQVEVWDDTDALPAVFASWPAADADAPTVLVYGHHDVQPADLADGWSFAPFEPEVVGEELRGRGASDDKGHLAMVRLGVAAHLAATGADGPAVHLKLLAEGEEESGSAYLDALLAAHRDALACDAIVVTDTGMVGRDAPTVCTGMRGMVDTEIVFRGASVDLHSGQFGGAVPNPVTELARLVAALHDDDRRVQVPGFYDDVRPPTDAERAAWAALPFDEPAWLAGSAAGAQATAGEAGWSTYERLWARPTAEVNGLHGGYGGPGHKTIVPHSATAKLTFRLVADQDPARVLEGVRAFVAAHTPPGISAEVIAGGPGVPPLICDVDSTLVTTIREAMGVALGAEVLPAREGGSGPEALLATELAAPLAFLGVMLPSDRIHAPDERAVLPLLLAGAEATAHLWRMLGDRGV</sequence>
<comment type="caution">
    <text evidence="5">The sequence shown here is derived from an EMBL/GenBank/DDBJ whole genome shotgun (WGS) entry which is preliminary data.</text>
</comment>
<keyword evidence="6" id="KW-1185">Reference proteome</keyword>
<accession>A0ABP9F2V6</accession>
<evidence type="ECO:0000256" key="3">
    <source>
        <dbReference type="ARBA" id="ARBA00022801"/>
    </source>
</evidence>
<keyword evidence="1" id="KW-0645">Protease</keyword>
<dbReference type="EMBL" id="BAABHQ010000014">
    <property type="protein sequence ID" value="GAA4886820.1"/>
    <property type="molecule type" value="Genomic_DNA"/>
</dbReference>
<gene>
    <name evidence="5" type="ORF">GCM10023203_44440</name>
</gene>
<dbReference type="PANTHER" id="PTHR43270:SF12">
    <property type="entry name" value="SUCCINYL-DIAMINOPIMELATE DESUCCINYLASE"/>
    <property type="match status" value="1"/>
</dbReference>
<dbReference type="PANTHER" id="PTHR43270">
    <property type="entry name" value="BETA-ALA-HIS DIPEPTIDASE"/>
    <property type="match status" value="1"/>
</dbReference>
<feature type="domain" description="Peptidase M20 dimerisation" evidence="4">
    <location>
        <begin position="217"/>
        <end position="376"/>
    </location>
</feature>
<evidence type="ECO:0000313" key="5">
    <source>
        <dbReference type="EMBL" id="GAA4886820.1"/>
    </source>
</evidence>
<dbReference type="InterPro" id="IPR011650">
    <property type="entry name" value="Peptidase_M20_dimer"/>
</dbReference>
<proteinExistence type="predicted"/>
<dbReference type="InterPro" id="IPR002933">
    <property type="entry name" value="Peptidase_M20"/>
</dbReference>
<keyword evidence="2" id="KW-0479">Metal-binding</keyword>
<evidence type="ECO:0000256" key="1">
    <source>
        <dbReference type="ARBA" id="ARBA00022670"/>
    </source>
</evidence>
<evidence type="ECO:0000259" key="4">
    <source>
        <dbReference type="Pfam" id="PF07687"/>
    </source>
</evidence>
<keyword evidence="3" id="KW-0378">Hydrolase</keyword>
<dbReference type="SUPFAM" id="SSF53187">
    <property type="entry name" value="Zn-dependent exopeptidases"/>
    <property type="match status" value="1"/>
</dbReference>
<protein>
    <submittedName>
        <fullName evidence="5">Dipeptidase</fullName>
    </submittedName>
</protein>
<organism evidence="5 6">
    <name type="scientific">Actinomycetospora straminea</name>
    <dbReference type="NCBI Taxonomy" id="663607"/>
    <lineage>
        <taxon>Bacteria</taxon>
        <taxon>Bacillati</taxon>
        <taxon>Actinomycetota</taxon>
        <taxon>Actinomycetes</taxon>
        <taxon>Pseudonocardiales</taxon>
        <taxon>Pseudonocardiaceae</taxon>
        <taxon>Actinomycetospora</taxon>
    </lineage>
</organism>
<dbReference type="NCBIfam" id="NF006579">
    <property type="entry name" value="PRK09104.1"/>
    <property type="match status" value="1"/>
</dbReference>
<reference evidence="6" key="1">
    <citation type="journal article" date="2019" name="Int. J. Syst. Evol. Microbiol.">
        <title>The Global Catalogue of Microorganisms (GCM) 10K type strain sequencing project: providing services to taxonomists for standard genome sequencing and annotation.</title>
        <authorList>
            <consortium name="The Broad Institute Genomics Platform"/>
            <consortium name="The Broad Institute Genome Sequencing Center for Infectious Disease"/>
            <person name="Wu L."/>
            <person name="Ma J."/>
        </authorList>
    </citation>
    <scope>NUCLEOTIDE SEQUENCE [LARGE SCALE GENOMIC DNA]</scope>
    <source>
        <strain evidence="6">JCM 17983</strain>
    </source>
</reference>
<dbReference type="Pfam" id="PF01546">
    <property type="entry name" value="Peptidase_M20"/>
    <property type="match status" value="1"/>
</dbReference>
<dbReference type="Gene3D" id="3.30.70.360">
    <property type="match status" value="1"/>
</dbReference>
<name>A0ABP9F2V6_9PSEU</name>
<dbReference type="Gene3D" id="3.40.630.10">
    <property type="entry name" value="Zn peptidases"/>
    <property type="match status" value="1"/>
</dbReference>
<dbReference type="Proteomes" id="UP001500457">
    <property type="component" value="Unassembled WGS sequence"/>
</dbReference>
<dbReference type="Pfam" id="PF07687">
    <property type="entry name" value="M20_dimer"/>
    <property type="match status" value="1"/>
</dbReference>
<dbReference type="InterPro" id="IPR051458">
    <property type="entry name" value="Cyt/Met_Dipeptidase"/>
</dbReference>
<evidence type="ECO:0000256" key="2">
    <source>
        <dbReference type="ARBA" id="ARBA00022723"/>
    </source>
</evidence>
<evidence type="ECO:0000313" key="6">
    <source>
        <dbReference type="Proteomes" id="UP001500457"/>
    </source>
</evidence>